<reference evidence="1 2" key="1">
    <citation type="journal article" date="2015" name="Stand. Genomic Sci.">
        <title>Genomic Encyclopedia of Bacterial and Archaeal Type Strains, Phase III: the genomes of soil and plant-associated and newly described type strains.</title>
        <authorList>
            <person name="Whitman W.B."/>
            <person name="Woyke T."/>
            <person name="Klenk H.P."/>
            <person name="Zhou Y."/>
            <person name="Lilburn T.G."/>
            <person name="Beck B.J."/>
            <person name="De Vos P."/>
            <person name="Vandamme P."/>
            <person name="Eisen J.A."/>
            <person name="Garrity G."/>
            <person name="Hugenholtz P."/>
            <person name="Kyrpides N.C."/>
        </authorList>
    </citation>
    <scope>NUCLEOTIDE SEQUENCE [LARGE SCALE GENOMIC DNA]</scope>
    <source>
        <strain evidence="1 2">VKM Ac-2538</strain>
    </source>
</reference>
<accession>A0ABY2B826</accession>
<sequence length="26" mass="3005">MRTFFVGKVASMPSKYDEQTRAKAVR</sequence>
<gene>
    <name evidence="1" type="ORF">EV644_1321</name>
</gene>
<proteinExistence type="predicted"/>
<dbReference type="Proteomes" id="UP000295818">
    <property type="component" value="Unassembled WGS sequence"/>
</dbReference>
<keyword evidence="2" id="KW-1185">Reference proteome</keyword>
<organism evidence="1 2">
    <name type="scientific">Kribbella orskensis</name>
    <dbReference type="NCBI Taxonomy" id="2512216"/>
    <lineage>
        <taxon>Bacteria</taxon>
        <taxon>Bacillati</taxon>
        <taxon>Actinomycetota</taxon>
        <taxon>Actinomycetes</taxon>
        <taxon>Propionibacteriales</taxon>
        <taxon>Kribbellaceae</taxon>
        <taxon>Kribbella</taxon>
    </lineage>
</organism>
<name>A0ABY2B826_9ACTN</name>
<evidence type="ECO:0000313" key="1">
    <source>
        <dbReference type="EMBL" id="TCO11271.1"/>
    </source>
</evidence>
<protein>
    <submittedName>
        <fullName evidence="1">Uncharacterized protein</fullName>
    </submittedName>
</protein>
<evidence type="ECO:0000313" key="2">
    <source>
        <dbReference type="Proteomes" id="UP000295818"/>
    </source>
</evidence>
<dbReference type="EMBL" id="SLWM01000032">
    <property type="protein sequence ID" value="TCO11271.1"/>
    <property type="molecule type" value="Genomic_DNA"/>
</dbReference>
<comment type="caution">
    <text evidence="1">The sequence shown here is derived from an EMBL/GenBank/DDBJ whole genome shotgun (WGS) entry which is preliminary data.</text>
</comment>
<feature type="non-terminal residue" evidence="1">
    <location>
        <position position="26"/>
    </location>
</feature>